<dbReference type="InterPro" id="IPR041685">
    <property type="entry name" value="AAA_GajA/Old/RecF-like"/>
</dbReference>
<dbReference type="PIRSF" id="PIRSF034888">
    <property type="entry name" value="P-loop_UCP034888"/>
    <property type="match status" value="1"/>
</dbReference>
<dbReference type="Pfam" id="PF12476">
    <property type="entry name" value="DUF3696"/>
    <property type="match status" value="1"/>
</dbReference>
<accession>R9GX27</accession>
<dbReference type="Proteomes" id="UP000014174">
    <property type="component" value="Unassembled WGS sequence"/>
</dbReference>
<dbReference type="PANTHER" id="PTHR43581:SF2">
    <property type="entry name" value="EXCINUCLEASE ATPASE SUBUNIT"/>
    <property type="match status" value="1"/>
</dbReference>
<comment type="caution">
    <text evidence="3">The sequence shown here is derived from an EMBL/GenBank/DDBJ whole genome shotgun (WGS) entry which is preliminary data.</text>
</comment>
<proteinExistence type="predicted"/>
<protein>
    <recommendedName>
        <fullName evidence="5">AAA domain-containing protein</fullName>
    </recommendedName>
</protein>
<dbReference type="InterPro" id="IPR022532">
    <property type="entry name" value="DUF3696"/>
</dbReference>
<dbReference type="STRING" id="1150600.ADIARSV_0546"/>
<dbReference type="EMBL" id="AQPN01000020">
    <property type="protein sequence ID" value="EOR96311.1"/>
    <property type="molecule type" value="Genomic_DNA"/>
</dbReference>
<evidence type="ECO:0000259" key="2">
    <source>
        <dbReference type="Pfam" id="PF13175"/>
    </source>
</evidence>
<name>R9GX27_9SPHI</name>
<dbReference type="InterPro" id="IPR014592">
    <property type="entry name" value="P-loop_UCP034888"/>
</dbReference>
<evidence type="ECO:0008006" key="5">
    <source>
        <dbReference type="Google" id="ProtNLM"/>
    </source>
</evidence>
<feature type="domain" description="Endonuclease GajA/Old nuclease/RecF-like AAA" evidence="2">
    <location>
        <begin position="16"/>
        <end position="105"/>
    </location>
</feature>
<dbReference type="InterPro" id="IPR027417">
    <property type="entry name" value="P-loop_NTPase"/>
</dbReference>
<dbReference type="AlphaFoldDB" id="R9GX27"/>
<keyword evidence="4" id="KW-1185">Reference proteome</keyword>
<evidence type="ECO:0000313" key="3">
    <source>
        <dbReference type="EMBL" id="EOR96311.1"/>
    </source>
</evidence>
<feature type="domain" description="DUF3696" evidence="1">
    <location>
        <begin position="356"/>
        <end position="404"/>
    </location>
</feature>
<dbReference type="eggNOG" id="COG4938">
    <property type="taxonomic scope" value="Bacteria"/>
</dbReference>
<dbReference type="InterPro" id="IPR051396">
    <property type="entry name" value="Bact_Antivir_Def_Nuclease"/>
</dbReference>
<evidence type="ECO:0000313" key="4">
    <source>
        <dbReference type="Proteomes" id="UP000014174"/>
    </source>
</evidence>
<reference evidence="3 4" key="1">
    <citation type="journal article" date="2013" name="Genome Announc.">
        <title>Draft Genome Sequence of Arcticibacter svalbardensis Strain MN12-7T, a Member of the Family Sphingobacteriaceae Isolated from an Arctic Soil Sample.</title>
        <authorList>
            <person name="Shivaji S."/>
            <person name="Ara S."/>
            <person name="Prasad S."/>
            <person name="Manasa B.P."/>
            <person name="Begum Z."/>
            <person name="Singh A."/>
            <person name="Kumar Pinnaka A."/>
        </authorList>
    </citation>
    <scope>NUCLEOTIDE SEQUENCE [LARGE SCALE GENOMIC DNA]</scope>
    <source>
        <strain evidence="3 4">MN12-7</strain>
    </source>
</reference>
<organism evidence="3 4">
    <name type="scientific">Arcticibacter svalbardensis MN12-7</name>
    <dbReference type="NCBI Taxonomy" id="1150600"/>
    <lineage>
        <taxon>Bacteria</taxon>
        <taxon>Pseudomonadati</taxon>
        <taxon>Bacteroidota</taxon>
        <taxon>Sphingobacteriia</taxon>
        <taxon>Sphingobacteriales</taxon>
        <taxon>Sphingobacteriaceae</taxon>
        <taxon>Arcticibacter</taxon>
    </lineage>
</organism>
<feature type="domain" description="Endonuclease GajA/Old nuclease/RecF-like AAA" evidence="2">
    <location>
        <begin position="251"/>
        <end position="342"/>
    </location>
</feature>
<dbReference type="Pfam" id="PF13175">
    <property type="entry name" value="AAA_15"/>
    <property type="match status" value="2"/>
</dbReference>
<dbReference type="PATRIC" id="fig|1150600.3.peg.537"/>
<gene>
    <name evidence="3" type="ORF">ADIARSV_0546</name>
</gene>
<evidence type="ECO:0000259" key="1">
    <source>
        <dbReference type="Pfam" id="PF12476"/>
    </source>
</evidence>
<sequence>MDIYLVDLIQTCIYMMKIQTLSFSNYKAFLTEQTVVIKPITLLIGKNSSGKSSIAKLFTLLENSLSGIYEEPLMLSNNDVSLGGEFRDLVYNRQPSVPVNFSLGFDDAHYLNVSVLSTTAEYELKILKWEYISPKFTLKLSYSPSTGYTDSKGIRYTCSFKGFVPQELKTDDGTDLLHHISADLRLDVDYIGPFRILPDRQFHLIGKMVYDKLGVKGEYAYPILGVSEYMNDDLHHKVGAWYKEHFNGWELKINSKNRPYLEVFLSKDDAEINIVDVGQGMNQALPLVVRANISNPNSIIVLEQPELHLHPAAHADLAELFARSAKNYQQSFIIETHAENFILRIRKLIIDNDFGLTEDDVVIYWVDDAENEGQELLEITIDKEGGLSNWPEGVFNENLDEILEIKNALKRKRSQSNDI</sequence>
<dbReference type="Gene3D" id="3.40.50.300">
    <property type="entry name" value="P-loop containing nucleotide triphosphate hydrolases"/>
    <property type="match status" value="2"/>
</dbReference>
<dbReference type="PANTHER" id="PTHR43581">
    <property type="entry name" value="ATP/GTP PHOSPHATASE"/>
    <property type="match status" value="1"/>
</dbReference>
<dbReference type="SUPFAM" id="SSF52540">
    <property type="entry name" value="P-loop containing nucleoside triphosphate hydrolases"/>
    <property type="match status" value="1"/>
</dbReference>